<evidence type="ECO:0000256" key="1">
    <source>
        <dbReference type="SAM" id="MobiDB-lite"/>
    </source>
</evidence>
<gene>
    <name evidence="2" type="ORF">M437DRAFT_87366</name>
</gene>
<evidence type="ECO:0000313" key="2">
    <source>
        <dbReference type="EMBL" id="KEQ59828.1"/>
    </source>
</evidence>
<feature type="compositionally biased region" description="Basic residues" evidence="1">
    <location>
        <begin position="17"/>
        <end position="27"/>
    </location>
</feature>
<dbReference type="GeneID" id="63922001"/>
<organism evidence="2 3">
    <name type="scientific">Aureobasidium melanogenum (strain CBS 110374)</name>
    <name type="common">Aureobasidium pullulans var. melanogenum</name>
    <dbReference type="NCBI Taxonomy" id="1043003"/>
    <lineage>
        <taxon>Eukaryota</taxon>
        <taxon>Fungi</taxon>
        <taxon>Dikarya</taxon>
        <taxon>Ascomycota</taxon>
        <taxon>Pezizomycotina</taxon>
        <taxon>Dothideomycetes</taxon>
        <taxon>Dothideomycetidae</taxon>
        <taxon>Dothideales</taxon>
        <taxon>Saccotheciaceae</taxon>
        <taxon>Aureobasidium</taxon>
    </lineage>
</organism>
<accession>A0A074VH67</accession>
<feature type="region of interest" description="Disordered" evidence="1">
    <location>
        <begin position="1"/>
        <end position="34"/>
    </location>
</feature>
<dbReference type="AlphaFoldDB" id="A0A074VH67"/>
<name>A0A074VH67_AURM1</name>
<dbReference type="HOGENOM" id="CLU_444083_0_0_1"/>
<dbReference type="RefSeq" id="XP_040876851.1">
    <property type="nucleotide sequence ID" value="XM_041028628.1"/>
</dbReference>
<dbReference type="Proteomes" id="UP000030672">
    <property type="component" value="Unassembled WGS sequence"/>
</dbReference>
<evidence type="ECO:0000313" key="3">
    <source>
        <dbReference type="Proteomes" id="UP000030672"/>
    </source>
</evidence>
<proteinExistence type="predicted"/>
<reference evidence="2 3" key="1">
    <citation type="journal article" date="2014" name="BMC Genomics">
        <title>Genome sequencing of four Aureobasidium pullulans varieties: biotechnological potential, stress tolerance, and description of new species.</title>
        <authorList>
            <person name="Gostin Ar C."/>
            <person name="Ohm R.A."/>
            <person name="Kogej T."/>
            <person name="Sonjak S."/>
            <person name="Turk M."/>
            <person name="Zajc J."/>
            <person name="Zalar P."/>
            <person name="Grube M."/>
            <person name="Sun H."/>
            <person name="Han J."/>
            <person name="Sharma A."/>
            <person name="Chiniquy J."/>
            <person name="Ngan C.Y."/>
            <person name="Lipzen A."/>
            <person name="Barry K."/>
            <person name="Grigoriev I.V."/>
            <person name="Gunde-Cimerman N."/>
        </authorList>
    </citation>
    <scope>NUCLEOTIDE SEQUENCE [LARGE SCALE GENOMIC DNA]</scope>
    <source>
        <strain evidence="2 3">CBS 110374</strain>
    </source>
</reference>
<dbReference type="EMBL" id="KL584846">
    <property type="protein sequence ID" value="KEQ59828.1"/>
    <property type="molecule type" value="Genomic_DNA"/>
</dbReference>
<protein>
    <submittedName>
        <fullName evidence="2">Uncharacterized protein</fullName>
    </submittedName>
</protein>
<keyword evidence="3" id="KW-1185">Reference proteome</keyword>
<sequence length="615" mass="69669">MARPKKTPKKTESKNKAGTKPKTKKGNVQRPSSLDPAHVVKFLVNEPNFPSPLRLTAKVLEKWLRAMDTGASNQARKDVTVAVLSGLQAASDPPVTRQQCEDFIRRHGVSETDPVLVNSWSEFIASHSGSDDLEEDCAEEIGAGKHKVKKPEVRLRHYHQQQSVFPKTAPSVASPVRFRVSVNPQDRETLQQLVIDEFNRKFLNRAKEARAKHIFRRFSGAGLDVKKQWAKESVYCTTMRSFCLNGEEMAYWSIMANVADSSANDNIPAARVSFALATLMLEKWEQLPEEMPELAWVNMEYTTSTGLKRFKTPLLQQMLRPPRDKSRKFDVLSPQYKFEARVPRLETIIDPGHRMHRTPGSAEVDAHAQFKRYALQSILKLMKTSPRGGAVVRTVPLTWPKLVTQGLARPPRPFNPVAGKFVKLREVEDVLASQHEARSIHLSQARTNDRLVCVVRYSSTTTRSLSADADHVRDILVGLRESFPEVQFHPNKQAVMVRGYNTRSSLTPSLWHDIDQEIKVSRYGFVFQDYENNKVLDHKMRTQAVAELFTRHLSGQFELAKELKLSLALFLVGHDSLGSSRERIVAYVKDVHESTGQGFNIFIDALSEETPIWGM</sequence>